<protein>
    <recommendedName>
        <fullName evidence="4">Immunity protein 50</fullName>
    </recommendedName>
</protein>
<dbReference type="Pfam" id="PF15594">
    <property type="entry name" value="Imm50"/>
    <property type="match status" value="1"/>
</dbReference>
<dbReference type="Proteomes" id="UP000249616">
    <property type="component" value="Chromosome"/>
</dbReference>
<evidence type="ECO:0008006" key="4">
    <source>
        <dbReference type="Google" id="ProtNLM"/>
    </source>
</evidence>
<organism evidence="1 3">
    <name type="scientific">Streptomyces cadmiisoli</name>
    <dbReference type="NCBI Taxonomy" id="2184053"/>
    <lineage>
        <taxon>Bacteria</taxon>
        <taxon>Bacillati</taxon>
        <taxon>Actinomycetota</taxon>
        <taxon>Actinomycetes</taxon>
        <taxon>Kitasatosporales</taxon>
        <taxon>Streptomycetaceae</taxon>
        <taxon>Streptomyces</taxon>
        <taxon>Streptomyces aurantiacus group</taxon>
    </lineage>
</organism>
<dbReference type="EMBL" id="CP030073">
    <property type="protein sequence ID" value="AWW42059.1"/>
    <property type="molecule type" value="Genomic_DNA"/>
</dbReference>
<sequence length="133" mass="14630">MFELQWIDAISNPKPVLAIYGEDVPALEGVRIEEICLSPNGPTLRLRFDLPTFPGQPPAKWRRDGMNVVQLEVSFGGLHEISIDRLATNSLCDLKVQKSGLLQFSAESDSVRLRGVADEATILRISAYASGSF</sequence>
<gene>
    <name evidence="1" type="ORF">DN051_00610</name>
    <name evidence="2" type="ORF">DN051_40200</name>
</gene>
<name>A0A2Z4IRQ9_9ACTN</name>
<dbReference type="AlphaFoldDB" id="A0A2Z4IRQ9"/>
<dbReference type="EMBL" id="CP030073">
    <property type="protein sequence ID" value="AWW35380.1"/>
    <property type="molecule type" value="Genomic_DNA"/>
</dbReference>
<dbReference type="InterPro" id="IPR028957">
    <property type="entry name" value="Imm50"/>
</dbReference>
<reference evidence="1 3" key="1">
    <citation type="journal article" date="2019" name="Int. J. Syst. Evol. Microbiol.">
        <title>Streptomyces cadmiisoli sp. nov., a novel actinomycete isolated from cadmium-contaminated soil.</title>
        <authorList>
            <person name="Li K."/>
            <person name="Tang X."/>
            <person name="Zhao J."/>
            <person name="Guo Y."/>
            <person name="Tang Y."/>
            <person name="Gao J."/>
        </authorList>
    </citation>
    <scope>NUCLEOTIDE SEQUENCE [LARGE SCALE GENOMIC DNA]</scope>
    <source>
        <strain evidence="1 3">ZFG47</strain>
    </source>
</reference>
<dbReference type="KEGG" id="scad:DN051_40200"/>
<dbReference type="KEGG" id="scad:DN051_00610"/>
<accession>A0A2Z4IRQ9</accession>
<evidence type="ECO:0000313" key="2">
    <source>
        <dbReference type="EMBL" id="AWW42059.1"/>
    </source>
</evidence>
<evidence type="ECO:0000313" key="1">
    <source>
        <dbReference type="EMBL" id="AWW35380.1"/>
    </source>
</evidence>
<evidence type="ECO:0000313" key="3">
    <source>
        <dbReference type="Proteomes" id="UP000249616"/>
    </source>
</evidence>
<keyword evidence="3" id="KW-1185">Reference proteome</keyword>
<proteinExistence type="predicted"/>